<dbReference type="EMBL" id="JBAWKB010000005">
    <property type="protein sequence ID" value="MFH6772909.1"/>
    <property type="molecule type" value="Genomic_DNA"/>
</dbReference>
<accession>A0ABW7N1H2</accession>
<name>A0ABW7N1H2_9FLAO</name>
<keyword evidence="3" id="KW-1185">Reference proteome</keyword>
<dbReference type="Proteomes" id="UP001610100">
    <property type="component" value="Unassembled WGS sequence"/>
</dbReference>
<dbReference type="RefSeq" id="WP_344742057.1">
    <property type="nucleotide sequence ID" value="NZ_BAABAY010000007.1"/>
</dbReference>
<sequence>MKKVFLIILGASTLLACHSKNEETTASANPKNDIEQSKPKGNWTVKKEVDENGNLIKYDSIYSYSSSGNSGDFSNPSMDSIMHGFSKSMHQQFFSNSGDPMMDMDDFFDDEMNDPAAMMAQMQQQMQQQMQAMRSQMFQDQPAIPAEPQSK</sequence>
<dbReference type="PROSITE" id="PS51257">
    <property type="entry name" value="PROKAR_LIPOPROTEIN"/>
    <property type="match status" value="1"/>
</dbReference>
<proteinExistence type="predicted"/>
<protein>
    <recommendedName>
        <fullName evidence="4">Lipoprotein</fullName>
    </recommendedName>
</protein>
<gene>
    <name evidence="2" type="ORF">V8G58_13280</name>
</gene>
<evidence type="ECO:0000256" key="1">
    <source>
        <dbReference type="SAM" id="MobiDB-lite"/>
    </source>
</evidence>
<evidence type="ECO:0008006" key="4">
    <source>
        <dbReference type="Google" id="ProtNLM"/>
    </source>
</evidence>
<feature type="region of interest" description="Disordered" evidence="1">
    <location>
        <begin position="22"/>
        <end position="46"/>
    </location>
</feature>
<evidence type="ECO:0000313" key="2">
    <source>
        <dbReference type="EMBL" id="MFH6772909.1"/>
    </source>
</evidence>
<reference evidence="2 3" key="1">
    <citation type="submission" date="2024-02" db="EMBL/GenBank/DDBJ databases">
        <title>A Gaetbulibacter species isolated from tidal flats and genomic insights of their niches.</title>
        <authorList>
            <person name="Ye Y."/>
        </authorList>
    </citation>
    <scope>NUCLEOTIDE SEQUENCE [LARGE SCALE GENOMIC DNA]</scope>
    <source>
        <strain evidence="2 3">KYW382</strain>
    </source>
</reference>
<evidence type="ECO:0000313" key="3">
    <source>
        <dbReference type="Proteomes" id="UP001610100"/>
    </source>
</evidence>
<organism evidence="2 3">
    <name type="scientific">Gaetbulibacter aestuarii</name>
    <dbReference type="NCBI Taxonomy" id="1502358"/>
    <lineage>
        <taxon>Bacteria</taxon>
        <taxon>Pseudomonadati</taxon>
        <taxon>Bacteroidota</taxon>
        <taxon>Flavobacteriia</taxon>
        <taxon>Flavobacteriales</taxon>
        <taxon>Flavobacteriaceae</taxon>
        <taxon>Gaetbulibacter</taxon>
    </lineage>
</organism>
<comment type="caution">
    <text evidence="2">The sequence shown here is derived from an EMBL/GenBank/DDBJ whole genome shotgun (WGS) entry which is preliminary data.</text>
</comment>